<sequence length="581" mass="62280">MQHARLTHNFAAPTTSTISTDLEQARTAIEKRFLEGGTILLSVLESIDKLAATLDAVTGALDGGSADATGRELKATMTELSALPERESRRQTALATISTIEKGLRDKVVTMRETLRYLRTFAITAKITGAGIADFAGFAEEIIERIQYGANQVDKFAETLDQLGKRLDPAAARGREILQQFETVVPGIVKDLAQSSELLTEQHRTLGATAQRVRKLAGGVQMKLATVLSAMQIGDISRQRIEHCQSAFAILGDYLETGEGRSLSEDQKNRLSLAITCLVARQLEQTSGDFGRDTTKIVNTMGSFSGDIGEMLSLRDLMAGNGESGNSRAIRQLEQNVAAAQQIVTTVEAASLEATDLSRSTAELVGELVSGIEIVRVVRTDIQYMALNTNLRCSRIGEEGRAINVVTAELRNFAGQMDETAEAILTALHALQEAAAEMAEGTDGSDGEANLGQRLHSAASRIQSAGDGMEKDLARLGEDGRDAAERMEKAMVQLDYKAELGDILERCADEIAEAAQGAQPDLSDLGPAIEGIGSQIYRTYTMVAEREIHAAVLPLPATATAPVAAASSADDDEDLFESAFF</sequence>
<accession>A0A6M1S9Z5</accession>
<dbReference type="RefSeq" id="WP_163902556.1">
    <property type="nucleotide sequence ID" value="NZ_CP048427.1"/>
</dbReference>
<dbReference type="SUPFAM" id="SSF58104">
    <property type="entry name" value="Methyl-accepting chemotaxis protein (MCP) signaling domain"/>
    <property type="match status" value="1"/>
</dbReference>
<dbReference type="Gene3D" id="1.10.287.950">
    <property type="entry name" value="Methyl-accepting chemotaxis protein"/>
    <property type="match status" value="1"/>
</dbReference>
<dbReference type="Proteomes" id="UP000477849">
    <property type="component" value="Unassembled WGS sequence"/>
</dbReference>
<protein>
    <submittedName>
        <fullName evidence="1">Methyl-accepting chemotaxis sensory transducer</fullName>
    </submittedName>
</protein>
<reference evidence="1 2" key="1">
    <citation type="submission" date="2020-02" db="EMBL/GenBank/DDBJ databases">
        <title>Genome sequence of the type strain CCBAU10050 of Rhizobium daejeonense.</title>
        <authorList>
            <person name="Gao J."/>
            <person name="Sun J."/>
        </authorList>
    </citation>
    <scope>NUCLEOTIDE SEQUENCE [LARGE SCALE GENOMIC DNA]</scope>
    <source>
        <strain evidence="1 2">CCBAU10050</strain>
    </source>
</reference>
<dbReference type="EMBL" id="JAAKZH010000004">
    <property type="protein sequence ID" value="NGO65108.1"/>
    <property type="molecule type" value="Genomic_DNA"/>
</dbReference>
<comment type="caution">
    <text evidence="1">The sequence shown here is derived from an EMBL/GenBank/DDBJ whole genome shotgun (WGS) entry which is preliminary data.</text>
</comment>
<keyword evidence="2" id="KW-1185">Reference proteome</keyword>
<gene>
    <name evidence="1" type="ORF">G6N76_15675</name>
</gene>
<evidence type="ECO:0000313" key="1">
    <source>
        <dbReference type="EMBL" id="NGO65108.1"/>
    </source>
</evidence>
<evidence type="ECO:0000313" key="2">
    <source>
        <dbReference type="Proteomes" id="UP000477849"/>
    </source>
</evidence>
<dbReference type="AlphaFoldDB" id="A0A6M1S9Z5"/>
<organism evidence="1 2">
    <name type="scientific">Rhizobium daejeonense</name>
    <dbReference type="NCBI Taxonomy" id="240521"/>
    <lineage>
        <taxon>Bacteria</taxon>
        <taxon>Pseudomonadati</taxon>
        <taxon>Pseudomonadota</taxon>
        <taxon>Alphaproteobacteria</taxon>
        <taxon>Hyphomicrobiales</taxon>
        <taxon>Rhizobiaceae</taxon>
        <taxon>Rhizobium/Agrobacterium group</taxon>
        <taxon>Rhizobium</taxon>
    </lineage>
</organism>
<proteinExistence type="predicted"/>
<name>A0A6M1S9Z5_9HYPH</name>